<name>A0ABT8J3A2_9MICO</name>
<evidence type="ECO:0000256" key="3">
    <source>
        <dbReference type="ARBA" id="ARBA00023295"/>
    </source>
</evidence>
<dbReference type="RefSeq" id="WP_301220460.1">
    <property type="nucleotide sequence ID" value="NZ_JAROCB010000005.1"/>
</dbReference>
<organism evidence="5 6">
    <name type="scientific">Leifsonia virtsii</name>
    <dbReference type="NCBI Taxonomy" id="3035915"/>
    <lineage>
        <taxon>Bacteria</taxon>
        <taxon>Bacillati</taxon>
        <taxon>Actinomycetota</taxon>
        <taxon>Actinomycetes</taxon>
        <taxon>Micrococcales</taxon>
        <taxon>Microbacteriaceae</taxon>
        <taxon>Leifsonia</taxon>
    </lineage>
</organism>
<dbReference type="InterPro" id="IPR004888">
    <property type="entry name" value="Glycoside_hydrolase_63"/>
</dbReference>
<dbReference type="SUPFAM" id="SSF48208">
    <property type="entry name" value="Six-hairpin glycosidases"/>
    <property type="match status" value="1"/>
</dbReference>
<evidence type="ECO:0000313" key="6">
    <source>
        <dbReference type="Proteomes" id="UP001174210"/>
    </source>
</evidence>
<evidence type="ECO:0000256" key="1">
    <source>
        <dbReference type="ARBA" id="ARBA00010833"/>
    </source>
</evidence>
<keyword evidence="3" id="KW-0326">Glycosidase</keyword>
<dbReference type="PANTHER" id="PTHR10412:SF11">
    <property type="entry name" value="MANNOSYL-OLIGOSACCHARIDE GLUCOSIDASE"/>
    <property type="match status" value="1"/>
</dbReference>
<dbReference type="EMBL" id="JAROCB010000005">
    <property type="protein sequence ID" value="MDN4599116.1"/>
    <property type="molecule type" value="Genomic_DNA"/>
</dbReference>
<evidence type="ECO:0000259" key="4">
    <source>
        <dbReference type="Pfam" id="PF22422"/>
    </source>
</evidence>
<dbReference type="PANTHER" id="PTHR10412">
    <property type="entry name" value="MANNOSYL-OLIGOSACCHARIDE GLUCOSIDASE"/>
    <property type="match status" value="1"/>
</dbReference>
<evidence type="ECO:0000313" key="5">
    <source>
        <dbReference type="EMBL" id="MDN4599116.1"/>
    </source>
</evidence>
<protein>
    <submittedName>
        <fullName evidence="5">Glycogen debranching protein</fullName>
    </submittedName>
</protein>
<keyword evidence="6" id="KW-1185">Reference proteome</keyword>
<feature type="domain" description="Mannosylglycerate hydrolase MGH1-like glycoside hydrolase" evidence="4">
    <location>
        <begin position="249"/>
        <end position="551"/>
    </location>
</feature>
<comment type="similarity">
    <text evidence="1">Belongs to the glycosyl hydrolase 63 family.</text>
</comment>
<comment type="caution">
    <text evidence="5">The sequence shown here is derived from an EMBL/GenBank/DDBJ whole genome shotgun (WGS) entry which is preliminary data.</text>
</comment>
<dbReference type="Pfam" id="PF22422">
    <property type="entry name" value="MGH1-like_GH"/>
    <property type="match status" value="1"/>
</dbReference>
<accession>A0ABT8J3A2</accession>
<dbReference type="Proteomes" id="UP001174210">
    <property type="component" value="Unassembled WGS sequence"/>
</dbReference>
<sequence>MGAEHAFSFDIAEIPFSRRGAWMDLSRVVGLHRTVDDIHLVTHTGGMHAVFRLLPVLDGSVVGAEVRATPSVLSWSVGERTVQAAFEDGQGVRFRGDGLGLRFEAGDELTPFTGGYLFTDPVDGSVTLTSYESGRRYRLTTLTGSPTVVGDQRLGRGDRFVEFGGDQDEWEAVLEEIGTAAAPFVATGTFAVLARRREAEFAEYSGRMAGWEAGAAAVKAAYVMWSATVSPAGFVGREAVLMSKHWMDKVWSWDHCFNAIALAPADPDAALDQFLLPFDHQDPSGALPDSVTHSEVLYNFVKPPIHGWAFAQLRERSPRAFTEEERRVVHDRLAAWTRFWLDHRRRPGHRLPYYQHGNDSGWDNSTAFDRGGVVEAPDLAAFLILQLRELSLLAESLGLPTEEWETARHDLTDALFDELWTGDGFVARSVRTGEAVPSRSLLTTLPIVLGELLPGDVAEALARRIEGHLTEWGPATEPVDSPEYEDDGYWRGPVWAPSTALMEDGLRRSGHGALADRVSERFRAVCERSGFAENFDARTGAGLRDRAYSWTASVYLALAADAGRRAEPAAAPAALTGER</sequence>
<dbReference type="InterPro" id="IPR054491">
    <property type="entry name" value="MGH1-like_GH"/>
</dbReference>
<keyword evidence="2" id="KW-0378">Hydrolase</keyword>
<proteinExistence type="inferred from homology"/>
<gene>
    <name evidence="5" type="ORF">P5G59_18340</name>
</gene>
<reference evidence="5" key="1">
    <citation type="submission" date="2023-03" db="EMBL/GenBank/DDBJ databases">
        <title>MT1 and MT2 Draft Genomes of Novel Species.</title>
        <authorList>
            <person name="Venkateswaran K."/>
        </authorList>
    </citation>
    <scope>NUCLEOTIDE SEQUENCE</scope>
    <source>
        <strain evidence="5">F6_8S_P_1A</strain>
    </source>
</reference>
<dbReference type="InterPro" id="IPR012341">
    <property type="entry name" value="6hp_glycosidase-like_sf"/>
</dbReference>
<dbReference type="Gene3D" id="1.50.10.10">
    <property type="match status" value="1"/>
</dbReference>
<evidence type="ECO:0000256" key="2">
    <source>
        <dbReference type="ARBA" id="ARBA00022801"/>
    </source>
</evidence>
<dbReference type="InterPro" id="IPR008928">
    <property type="entry name" value="6-hairpin_glycosidase_sf"/>
</dbReference>